<evidence type="ECO:0000313" key="2">
    <source>
        <dbReference type="EMBL" id="CDW39076.1"/>
    </source>
</evidence>
<name>A0A0K2UMW3_LEPSM</name>
<dbReference type="AlphaFoldDB" id="A0A0K2UMW3"/>
<protein>
    <submittedName>
        <fullName evidence="2">Uncharacterized protein</fullName>
    </submittedName>
</protein>
<feature type="compositionally biased region" description="Basic residues" evidence="1">
    <location>
        <begin position="38"/>
        <end position="57"/>
    </location>
</feature>
<evidence type="ECO:0000256" key="1">
    <source>
        <dbReference type="SAM" id="MobiDB-lite"/>
    </source>
</evidence>
<feature type="non-terminal residue" evidence="2">
    <location>
        <position position="57"/>
    </location>
</feature>
<proteinExistence type="predicted"/>
<feature type="region of interest" description="Disordered" evidence="1">
    <location>
        <begin position="36"/>
        <end position="57"/>
    </location>
</feature>
<accession>A0A0K2UMW3</accession>
<feature type="non-terminal residue" evidence="2">
    <location>
        <position position="1"/>
    </location>
</feature>
<reference evidence="2" key="1">
    <citation type="submission" date="2014-05" db="EMBL/GenBank/DDBJ databases">
        <authorList>
            <person name="Chronopoulou M."/>
        </authorList>
    </citation>
    <scope>NUCLEOTIDE SEQUENCE</scope>
    <source>
        <tissue evidence="2">Whole organism</tissue>
    </source>
</reference>
<organism evidence="2">
    <name type="scientific">Lepeophtheirus salmonis</name>
    <name type="common">Salmon louse</name>
    <name type="synonym">Caligus salmonis</name>
    <dbReference type="NCBI Taxonomy" id="72036"/>
    <lineage>
        <taxon>Eukaryota</taxon>
        <taxon>Metazoa</taxon>
        <taxon>Ecdysozoa</taxon>
        <taxon>Arthropoda</taxon>
        <taxon>Crustacea</taxon>
        <taxon>Multicrustacea</taxon>
        <taxon>Hexanauplia</taxon>
        <taxon>Copepoda</taxon>
        <taxon>Siphonostomatoida</taxon>
        <taxon>Caligidae</taxon>
        <taxon>Lepeophtheirus</taxon>
    </lineage>
</organism>
<sequence>ASAYCLSGYSFFISSSSSSLVCLRTKPQRTYANLKCVGHGKQREKKNRRNVHKQSEK</sequence>
<dbReference type="EMBL" id="HACA01021715">
    <property type="protein sequence ID" value="CDW39076.1"/>
    <property type="molecule type" value="Transcribed_RNA"/>
</dbReference>